<comment type="caution">
    <text evidence="2">The sequence shown here is derived from an EMBL/GenBank/DDBJ whole genome shotgun (WGS) entry which is preliminary data.</text>
</comment>
<evidence type="ECO:0000313" key="2">
    <source>
        <dbReference type="EMBL" id="KAK1426507.1"/>
    </source>
</evidence>
<dbReference type="AlphaFoldDB" id="A0AAD8KUF6"/>
<feature type="region of interest" description="Disordered" evidence="1">
    <location>
        <begin position="54"/>
        <end position="74"/>
    </location>
</feature>
<reference evidence="2" key="1">
    <citation type="journal article" date="2023" name="bioRxiv">
        <title>Improved chromosome-level genome assembly for marigold (Tagetes erecta).</title>
        <authorList>
            <person name="Jiang F."/>
            <person name="Yuan L."/>
            <person name="Wang S."/>
            <person name="Wang H."/>
            <person name="Xu D."/>
            <person name="Wang A."/>
            <person name="Fan W."/>
        </authorList>
    </citation>
    <scope>NUCLEOTIDE SEQUENCE</scope>
    <source>
        <strain evidence="2">WSJ</strain>
        <tissue evidence="2">Leaf</tissue>
    </source>
</reference>
<organism evidence="2 3">
    <name type="scientific">Tagetes erecta</name>
    <name type="common">African marigold</name>
    <dbReference type="NCBI Taxonomy" id="13708"/>
    <lineage>
        <taxon>Eukaryota</taxon>
        <taxon>Viridiplantae</taxon>
        <taxon>Streptophyta</taxon>
        <taxon>Embryophyta</taxon>
        <taxon>Tracheophyta</taxon>
        <taxon>Spermatophyta</taxon>
        <taxon>Magnoliopsida</taxon>
        <taxon>eudicotyledons</taxon>
        <taxon>Gunneridae</taxon>
        <taxon>Pentapetalae</taxon>
        <taxon>asterids</taxon>
        <taxon>campanulids</taxon>
        <taxon>Asterales</taxon>
        <taxon>Asteraceae</taxon>
        <taxon>Asteroideae</taxon>
        <taxon>Heliantheae alliance</taxon>
        <taxon>Tageteae</taxon>
        <taxon>Tagetes</taxon>
    </lineage>
</organism>
<evidence type="ECO:0000256" key="1">
    <source>
        <dbReference type="SAM" id="MobiDB-lite"/>
    </source>
</evidence>
<keyword evidence="3" id="KW-1185">Reference proteome</keyword>
<sequence length="83" mass="9217">MMEARTAQDIRTLINGIETSKDVIAPPSRHRASMLVNLRVISFNRNMRQIVGYANSKKTGSSDDPTLSKGVHGPNSWDCRLFG</sequence>
<dbReference type="Proteomes" id="UP001229421">
    <property type="component" value="Unassembled WGS sequence"/>
</dbReference>
<gene>
    <name evidence="2" type="ORF">QVD17_15181</name>
</gene>
<feature type="compositionally biased region" description="Polar residues" evidence="1">
    <location>
        <begin position="56"/>
        <end position="65"/>
    </location>
</feature>
<name>A0AAD8KUF6_TARER</name>
<evidence type="ECO:0000313" key="3">
    <source>
        <dbReference type="Proteomes" id="UP001229421"/>
    </source>
</evidence>
<proteinExistence type="predicted"/>
<dbReference type="EMBL" id="JAUHHV010000004">
    <property type="protein sequence ID" value="KAK1426507.1"/>
    <property type="molecule type" value="Genomic_DNA"/>
</dbReference>
<accession>A0AAD8KUF6</accession>
<protein>
    <submittedName>
        <fullName evidence="2">Uncharacterized protein</fullName>
    </submittedName>
</protein>